<evidence type="ECO:0000256" key="1">
    <source>
        <dbReference type="SAM" id="MobiDB-lite"/>
    </source>
</evidence>
<sequence length="118" mass="12693">MAPHYGTDARNLEEGNNSGVVKDAIKTCETSPNRCPITQYDEVQDCAYEDLLPSKTRDRLKASRSAPAPAPDPDPDPDPNSKDAGPAGTQFDCGLVPVSAWTPLSSDQIKTYSSQALR</sequence>
<gene>
    <name evidence="2" type="ORF">FocTR4_00017253</name>
</gene>
<organism evidence="2 3">
    <name type="scientific">Fusarium oxysporum f. sp. cubense</name>
    <dbReference type="NCBI Taxonomy" id="61366"/>
    <lineage>
        <taxon>Eukaryota</taxon>
        <taxon>Fungi</taxon>
        <taxon>Dikarya</taxon>
        <taxon>Ascomycota</taxon>
        <taxon>Pezizomycotina</taxon>
        <taxon>Sordariomycetes</taxon>
        <taxon>Hypocreomycetidae</taxon>
        <taxon>Hypocreales</taxon>
        <taxon>Nectriaceae</taxon>
        <taxon>Fusarium</taxon>
        <taxon>Fusarium oxysporum species complex</taxon>
    </lineage>
</organism>
<proteinExistence type="predicted"/>
<comment type="caution">
    <text evidence="2">The sequence shown here is derived from an EMBL/GenBank/DDBJ whole genome shotgun (WGS) entry which is preliminary data.</text>
</comment>
<dbReference type="EMBL" id="VMNF01000002">
    <property type="protein sequence ID" value="TXC12387.1"/>
    <property type="molecule type" value="Genomic_DNA"/>
</dbReference>
<protein>
    <submittedName>
        <fullName evidence="2">Uncharacterized protein</fullName>
    </submittedName>
</protein>
<evidence type="ECO:0000313" key="2">
    <source>
        <dbReference type="EMBL" id="TXC12387.1"/>
    </source>
</evidence>
<dbReference type="Proteomes" id="UP000321331">
    <property type="component" value="Unassembled WGS sequence"/>
</dbReference>
<evidence type="ECO:0000313" key="3">
    <source>
        <dbReference type="Proteomes" id="UP000321331"/>
    </source>
</evidence>
<feature type="region of interest" description="Disordered" evidence="1">
    <location>
        <begin position="55"/>
        <end position="94"/>
    </location>
</feature>
<accession>A0A5C6TNF1</accession>
<name>A0A5C6TNF1_FUSOC</name>
<dbReference type="AlphaFoldDB" id="A0A5C6TNF1"/>
<reference evidence="2 3" key="1">
    <citation type="submission" date="2019-07" db="EMBL/GenBank/DDBJ databases">
        <title>The First High-Quality Draft Genome Sequence of the Causal Agent of the Current Panama Disease Epidemic.</title>
        <authorList>
            <person name="Warmington R.J."/>
            <person name="Kay W."/>
            <person name="Jeffries A."/>
            <person name="Bebber D."/>
            <person name="Moore K."/>
            <person name="Studholme D.J."/>
        </authorList>
    </citation>
    <scope>NUCLEOTIDE SEQUENCE [LARGE SCALE GENOMIC DNA]</scope>
    <source>
        <strain evidence="2 3">TR4</strain>
    </source>
</reference>